<dbReference type="InterPro" id="IPR013149">
    <property type="entry name" value="ADH-like_C"/>
</dbReference>
<reference evidence="3 4" key="1">
    <citation type="submission" date="2015-06" db="EMBL/GenBank/DDBJ databases">
        <title>Survival trade-offs in plant roots during colonization by closely related pathogenic and mutualistic fungi.</title>
        <authorList>
            <person name="Hacquard S."/>
            <person name="Kracher B."/>
            <person name="Hiruma K."/>
            <person name="Weinman A."/>
            <person name="Muench P."/>
            <person name="Garrido Oter R."/>
            <person name="Ver Loren van Themaat E."/>
            <person name="Dallerey J.-F."/>
            <person name="Damm U."/>
            <person name="Henrissat B."/>
            <person name="Lespinet O."/>
            <person name="Thon M."/>
            <person name="Kemen E."/>
            <person name="McHardy A.C."/>
            <person name="Schulze-Lefert P."/>
            <person name="O'Connell R.J."/>
        </authorList>
    </citation>
    <scope>NUCLEOTIDE SEQUENCE [LARGE SCALE GENOMIC DNA]</scope>
    <source>
        <strain evidence="3 4">MAFF 238704</strain>
    </source>
</reference>
<comment type="caution">
    <text evidence="3">The sequence shown here is derived from an EMBL/GenBank/DDBJ whole genome shotgun (WGS) entry which is preliminary data.</text>
</comment>
<dbReference type="STRING" id="1573173.A0A167AZT1"/>
<evidence type="ECO:0000313" key="3">
    <source>
        <dbReference type="EMBL" id="KZL80722.1"/>
    </source>
</evidence>
<dbReference type="Pfam" id="PF00107">
    <property type="entry name" value="ADH_zinc_N"/>
    <property type="match status" value="1"/>
</dbReference>
<organism evidence="3 4">
    <name type="scientific">Colletotrichum incanum</name>
    <name type="common">Soybean anthracnose fungus</name>
    <dbReference type="NCBI Taxonomy" id="1573173"/>
    <lineage>
        <taxon>Eukaryota</taxon>
        <taxon>Fungi</taxon>
        <taxon>Dikarya</taxon>
        <taxon>Ascomycota</taxon>
        <taxon>Pezizomycotina</taxon>
        <taxon>Sordariomycetes</taxon>
        <taxon>Hypocreomycetidae</taxon>
        <taxon>Glomerellales</taxon>
        <taxon>Glomerellaceae</taxon>
        <taxon>Colletotrichum</taxon>
        <taxon>Colletotrichum spaethianum species complex</taxon>
    </lineage>
</organism>
<dbReference type="SUPFAM" id="SSF51735">
    <property type="entry name" value="NAD(P)-binding Rossmann-fold domains"/>
    <property type="match status" value="1"/>
</dbReference>
<dbReference type="PANTHER" id="PTHR43401:SF2">
    <property type="entry name" value="L-THREONINE 3-DEHYDROGENASE"/>
    <property type="match status" value="1"/>
</dbReference>
<keyword evidence="4" id="KW-1185">Reference proteome</keyword>
<gene>
    <name evidence="3" type="ORF">CI238_09494</name>
</gene>
<feature type="domain" description="Alcohol dehydrogenase-like C-terminal" evidence="2">
    <location>
        <begin position="50"/>
        <end position="181"/>
    </location>
</feature>
<protein>
    <submittedName>
        <fullName evidence="3">Isopropanol dehydrogenase</fullName>
    </submittedName>
</protein>
<dbReference type="Proteomes" id="UP000076584">
    <property type="component" value="Unassembled WGS sequence"/>
</dbReference>
<sequence>MGNLNDGGLGYSLEDLTHLLSMLVPFGGLADIDVKAWDTIIIAPATGRYGSAAVHLALAMGARVIAIGRNVAVLAQLGSISQRLTTVRNTGDAEEDTKSLRSVAPAGVDAFWDMSPPGAGSSSHFRSALDVLKHGARVSLMGSVSSGVSFDYMQVMVGGLTVKGTWMCTSAQTKRLIDMAESGVLSLGQKTGSWSIRAFRLEDWKEALDTAAERIESGEVIITPQEFARFEE</sequence>
<accession>A0A167AZT1</accession>
<dbReference type="InterPro" id="IPR050129">
    <property type="entry name" value="Zn_alcohol_dh"/>
</dbReference>
<dbReference type="EMBL" id="LFIW01001820">
    <property type="protein sequence ID" value="KZL80722.1"/>
    <property type="molecule type" value="Genomic_DNA"/>
</dbReference>
<dbReference type="GO" id="GO:0016491">
    <property type="term" value="F:oxidoreductase activity"/>
    <property type="evidence" value="ECO:0007669"/>
    <property type="project" value="UniProtKB-KW"/>
</dbReference>
<evidence type="ECO:0000256" key="1">
    <source>
        <dbReference type="ARBA" id="ARBA00023002"/>
    </source>
</evidence>
<dbReference type="Gene3D" id="3.40.50.720">
    <property type="entry name" value="NAD(P)-binding Rossmann-like Domain"/>
    <property type="match status" value="1"/>
</dbReference>
<evidence type="ECO:0000259" key="2">
    <source>
        <dbReference type="Pfam" id="PF00107"/>
    </source>
</evidence>
<dbReference type="PANTHER" id="PTHR43401">
    <property type="entry name" value="L-THREONINE 3-DEHYDROGENASE"/>
    <property type="match status" value="1"/>
</dbReference>
<proteinExistence type="predicted"/>
<dbReference type="InterPro" id="IPR036291">
    <property type="entry name" value="NAD(P)-bd_dom_sf"/>
</dbReference>
<dbReference type="Gene3D" id="3.90.180.10">
    <property type="entry name" value="Medium-chain alcohol dehydrogenases, catalytic domain"/>
    <property type="match status" value="1"/>
</dbReference>
<evidence type="ECO:0000313" key="4">
    <source>
        <dbReference type="Proteomes" id="UP000076584"/>
    </source>
</evidence>
<keyword evidence="1" id="KW-0560">Oxidoreductase</keyword>
<name>A0A167AZT1_COLIC</name>
<dbReference type="AlphaFoldDB" id="A0A167AZT1"/>